<evidence type="ECO:0000313" key="2">
    <source>
        <dbReference type="EMBL" id="WVZ57641.1"/>
    </source>
</evidence>
<sequence>MTEGTPPKRLQLPSSIRLRLGTIVISRFFEICHFGSNCLGFYLSLAFKLPDSARGPGRAPKTAAARHLAVVRRVGQGGRREPGRRRCGGRRVHAGRRRCGGQCEPGRRREHVGRRQAAAAGARTWGGGAAAAGARSLGGCSAAADARVVKQHRGGAWGRGKAAAPAPMEEGSPLLLLVDPGGEAPGRGAG</sequence>
<keyword evidence="3" id="KW-1185">Reference proteome</keyword>
<gene>
    <name evidence="2" type="ORF">U9M48_008001</name>
</gene>
<evidence type="ECO:0000313" key="3">
    <source>
        <dbReference type="Proteomes" id="UP001341281"/>
    </source>
</evidence>
<dbReference type="Proteomes" id="UP001341281">
    <property type="component" value="Chromosome 02"/>
</dbReference>
<reference evidence="2 3" key="1">
    <citation type="submission" date="2024-02" db="EMBL/GenBank/DDBJ databases">
        <title>High-quality chromosome-scale genome assembly of Pensacola bahiagrass (Paspalum notatum Flugge var. saurae).</title>
        <authorList>
            <person name="Vega J.M."/>
            <person name="Podio M."/>
            <person name="Orjuela J."/>
            <person name="Siena L.A."/>
            <person name="Pessino S.C."/>
            <person name="Combes M.C."/>
            <person name="Mariac C."/>
            <person name="Albertini E."/>
            <person name="Pupilli F."/>
            <person name="Ortiz J.P.A."/>
            <person name="Leblanc O."/>
        </authorList>
    </citation>
    <scope>NUCLEOTIDE SEQUENCE [LARGE SCALE GENOMIC DNA]</scope>
    <source>
        <strain evidence="2">R1</strain>
        <tissue evidence="2">Leaf</tissue>
    </source>
</reference>
<name>A0AAQ3WCW3_PASNO</name>
<feature type="region of interest" description="Disordered" evidence="1">
    <location>
        <begin position="157"/>
        <end position="190"/>
    </location>
</feature>
<protein>
    <submittedName>
        <fullName evidence="2">Uncharacterized protein</fullName>
    </submittedName>
</protein>
<organism evidence="2 3">
    <name type="scientific">Paspalum notatum var. saurae</name>
    <dbReference type="NCBI Taxonomy" id="547442"/>
    <lineage>
        <taxon>Eukaryota</taxon>
        <taxon>Viridiplantae</taxon>
        <taxon>Streptophyta</taxon>
        <taxon>Embryophyta</taxon>
        <taxon>Tracheophyta</taxon>
        <taxon>Spermatophyta</taxon>
        <taxon>Magnoliopsida</taxon>
        <taxon>Liliopsida</taxon>
        <taxon>Poales</taxon>
        <taxon>Poaceae</taxon>
        <taxon>PACMAD clade</taxon>
        <taxon>Panicoideae</taxon>
        <taxon>Andropogonodae</taxon>
        <taxon>Paspaleae</taxon>
        <taxon>Paspalinae</taxon>
        <taxon>Paspalum</taxon>
    </lineage>
</organism>
<dbReference type="AlphaFoldDB" id="A0AAQ3WCW3"/>
<dbReference type="EMBL" id="CP144746">
    <property type="protein sequence ID" value="WVZ57641.1"/>
    <property type="molecule type" value="Genomic_DNA"/>
</dbReference>
<proteinExistence type="predicted"/>
<evidence type="ECO:0000256" key="1">
    <source>
        <dbReference type="SAM" id="MobiDB-lite"/>
    </source>
</evidence>
<accession>A0AAQ3WCW3</accession>